<evidence type="ECO:0000259" key="3">
    <source>
        <dbReference type="Pfam" id="PF04575"/>
    </source>
</evidence>
<dbReference type="AlphaFoldDB" id="Q7MR63"/>
<dbReference type="Pfam" id="PF13432">
    <property type="entry name" value="TPR_16"/>
    <property type="match status" value="1"/>
</dbReference>
<dbReference type="STRING" id="273121.WS1632"/>
<dbReference type="HOGENOM" id="CLU_049566_0_0_7"/>
<dbReference type="SMART" id="SM00028">
    <property type="entry name" value="TPR"/>
    <property type="match status" value="2"/>
</dbReference>
<dbReference type="Gene3D" id="2.40.160.10">
    <property type="entry name" value="Porin"/>
    <property type="match status" value="1"/>
</dbReference>
<protein>
    <recommendedName>
        <fullName evidence="3">Surface lipoprotein assembly modifier C-terminal domain-containing protein</fullName>
    </recommendedName>
</protein>
<dbReference type="KEGG" id="wsu:WS1632"/>
<feature type="chain" id="PRO_5004288644" description="Surface lipoprotein assembly modifier C-terminal domain-containing protein" evidence="2">
    <location>
        <begin position="24"/>
        <end position="440"/>
    </location>
</feature>
<dbReference type="InterPro" id="IPR019734">
    <property type="entry name" value="TPR_rpt"/>
</dbReference>
<dbReference type="RefSeq" id="WP_011139447.1">
    <property type="nucleotide sequence ID" value="NC_005090.1"/>
</dbReference>
<dbReference type="InterPro" id="IPR007655">
    <property type="entry name" value="Slam_C"/>
</dbReference>
<name>Q7MR63_WOLSU</name>
<accession>Q7MR63</accession>
<evidence type="ECO:0000313" key="4">
    <source>
        <dbReference type="EMBL" id="CAE10663.1"/>
    </source>
</evidence>
<keyword evidence="5" id="KW-1185">Reference proteome</keyword>
<evidence type="ECO:0000313" key="5">
    <source>
        <dbReference type="Proteomes" id="UP000000422"/>
    </source>
</evidence>
<dbReference type="EMBL" id="BX571661">
    <property type="protein sequence ID" value="CAE10663.1"/>
    <property type="molecule type" value="Genomic_DNA"/>
</dbReference>
<feature type="repeat" description="TPR" evidence="1">
    <location>
        <begin position="60"/>
        <end position="93"/>
    </location>
</feature>
<feature type="signal peptide" evidence="2">
    <location>
        <begin position="1"/>
        <end position="23"/>
    </location>
</feature>
<keyword evidence="1" id="KW-0802">TPR repeat</keyword>
<dbReference type="PROSITE" id="PS50005">
    <property type="entry name" value="TPR"/>
    <property type="match status" value="1"/>
</dbReference>
<proteinExistence type="predicted"/>
<reference evidence="4 5" key="1">
    <citation type="journal article" date="2003" name="Proc. Natl. Acad. Sci. U.S.A.">
        <title>Complete genome sequence and analysis of Wolinella succinogenes.</title>
        <authorList>
            <person name="Baar C."/>
            <person name="Eppinger M."/>
            <person name="Raddatz G."/>
            <person name="Simon JM."/>
            <person name="Lanz C."/>
            <person name="Klimmek O."/>
            <person name="Nandakumar R."/>
            <person name="Gross R."/>
            <person name="Rosinus A."/>
            <person name="Keller H."/>
            <person name="Jagtap P."/>
            <person name="Linke B."/>
            <person name="Meyer F."/>
            <person name="Lederer H."/>
            <person name="Schuster S.C."/>
        </authorList>
    </citation>
    <scope>NUCLEOTIDE SEQUENCE [LARGE SCALE GENOMIC DNA]</scope>
    <source>
        <strain evidence="5">ATCC 29543 / DSM 1740 / CCUG 13145 / JCM 31913 / LMG 7466 / NCTC 11488 / FDC 602W</strain>
    </source>
</reference>
<dbReference type="Gene3D" id="1.25.40.10">
    <property type="entry name" value="Tetratricopeptide repeat domain"/>
    <property type="match status" value="1"/>
</dbReference>
<dbReference type="eggNOG" id="COG4783">
    <property type="taxonomic scope" value="Bacteria"/>
</dbReference>
<dbReference type="Proteomes" id="UP000000422">
    <property type="component" value="Chromosome"/>
</dbReference>
<organism evidence="5">
    <name type="scientific">Wolinella succinogenes (strain ATCC 29543 / DSM 1740 / CCUG 13145 / JCM 31913 / LMG 7466 / NCTC 11488 / FDC 602W)</name>
    <name type="common">Vibrio succinogenes</name>
    <dbReference type="NCBI Taxonomy" id="273121"/>
    <lineage>
        <taxon>Bacteria</taxon>
        <taxon>Pseudomonadati</taxon>
        <taxon>Campylobacterota</taxon>
        <taxon>Epsilonproteobacteria</taxon>
        <taxon>Campylobacterales</taxon>
        <taxon>Helicobacteraceae</taxon>
        <taxon>Wolinella</taxon>
    </lineage>
</organism>
<keyword evidence="2" id="KW-0732">Signal</keyword>
<gene>
    <name evidence="4" type="ordered locus">WS1632</name>
</gene>
<evidence type="ECO:0000256" key="2">
    <source>
        <dbReference type="SAM" id="SignalP"/>
    </source>
</evidence>
<dbReference type="Pfam" id="PF04575">
    <property type="entry name" value="SlipAM"/>
    <property type="match status" value="1"/>
</dbReference>
<dbReference type="InterPro" id="IPR023614">
    <property type="entry name" value="Porin_dom_sf"/>
</dbReference>
<feature type="domain" description="Surface lipoprotein assembly modifier C-terminal" evidence="3">
    <location>
        <begin position="208"/>
        <end position="434"/>
    </location>
</feature>
<evidence type="ECO:0000256" key="1">
    <source>
        <dbReference type="PROSITE-ProRule" id="PRU00339"/>
    </source>
</evidence>
<dbReference type="SUPFAM" id="SSF48452">
    <property type="entry name" value="TPR-like"/>
    <property type="match status" value="1"/>
</dbReference>
<dbReference type="InterPro" id="IPR011990">
    <property type="entry name" value="TPR-like_helical_dom_sf"/>
</dbReference>
<sequence>MKRVQLFGAFFASALFLSSTLCAQDSLAELTQALELFKNRDYANAYPLLEKLSEAHPENLDLNLMLGASALELKRYHEAIAAFDRALILDPRNLTARIQIAKINYLLGNTTLASQELDALLKESLPLSVREGVQGLKTQVDQSQSKHSFGGAFILGGEYDSNVNNDIGGRNFTLPSLNLQLFGTNTKSDYAHFQTLVLNHSYDMGEKEGWKWDSSLVAYNKTYFDTSTRNLVLFSLSTGPSYTQDGYQLSLPVTLDKVYLASDSYLDIAGAGIRLKKLLSPRLMLDGGYSRKYNSYAQEFKARNSDTNLFYLGARQAIGEESPYLLSLYFAYRTDKERNDLRSDVSYDEWGGRIELSKEIFDKFSLTGGYSYKKTSYSDTDALYLNHREDKERRYELGVTHELSRRSTVGLNVAYVDHPSNHDPFDYDKRVVTLRYMVGF</sequence>